<name>A0A392S926_9FABA</name>
<evidence type="ECO:0000256" key="1">
    <source>
        <dbReference type="SAM" id="MobiDB-lite"/>
    </source>
</evidence>
<dbReference type="EMBL" id="LXQA010329501">
    <property type="protein sequence ID" value="MCI44356.1"/>
    <property type="molecule type" value="Genomic_DNA"/>
</dbReference>
<keyword evidence="3" id="KW-1185">Reference proteome</keyword>
<evidence type="ECO:0000313" key="2">
    <source>
        <dbReference type="EMBL" id="MCI44356.1"/>
    </source>
</evidence>
<feature type="compositionally biased region" description="Basic and acidic residues" evidence="1">
    <location>
        <begin position="1"/>
        <end position="37"/>
    </location>
</feature>
<protein>
    <submittedName>
        <fullName evidence="2">Uncharacterized protein</fullName>
    </submittedName>
</protein>
<feature type="region of interest" description="Disordered" evidence="1">
    <location>
        <begin position="1"/>
        <end position="90"/>
    </location>
</feature>
<comment type="caution">
    <text evidence="2">The sequence shown here is derived from an EMBL/GenBank/DDBJ whole genome shotgun (WGS) entry which is preliminary data.</text>
</comment>
<dbReference type="AlphaFoldDB" id="A0A392S926"/>
<accession>A0A392S926</accession>
<dbReference type="Proteomes" id="UP000265520">
    <property type="component" value="Unassembled WGS sequence"/>
</dbReference>
<feature type="non-terminal residue" evidence="2">
    <location>
        <position position="90"/>
    </location>
</feature>
<reference evidence="2 3" key="1">
    <citation type="journal article" date="2018" name="Front. Plant Sci.">
        <title>Red Clover (Trifolium pratense) and Zigzag Clover (T. medium) - A Picture of Genomic Similarities and Differences.</title>
        <authorList>
            <person name="Dluhosova J."/>
            <person name="Istvanek J."/>
            <person name="Nedelnik J."/>
            <person name="Repkova J."/>
        </authorList>
    </citation>
    <scope>NUCLEOTIDE SEQUENCE [LARGE SCALE GENOMIC DNA]</scope>
    <source>
        <strain evidence="3">cv. 10/8</strain>
        <tissue evidence="2">Leaf</tissue>
    </source>
</reference>
<evidence type="ECO:0000313" key="3">
    <source>
        <dbReference type="Proteomes" id="UP000265520"/>
    </source>
</evidence>
<sequence length="90" mass="9898">MQHLAKEVSSIKEEQSKAIELRNRKVDTTAKPKEVKRPKTSKAGDNPTKETIEGGDTIEEKPSGRMEPSTEPIIRDSPEVVPTSPSVNTT</sequence>
<organism evidence="2 3">
    <name type="scientific">Trifolium medium</name>
    <dbReference type="NCBI Taxonomy" id="97028"/>
    <lineage>
        <taxon>Eukaryota</taxon>
        <taxon>Viridiplantae</taxon>
        <taxon>Streptophyta</taxon>
        <taxon>Embryophyta</taxon>
        <taxon>Tracheophyta</taxon>
        <taxon>Spermatophyta</taxon>
        <taxon>Magnoliopsida</taxon>
        <taxon>eudicotyledons</taxon>
        <taxon>Gunneridae</taxon>
        <taxon>Pentapetalae</taxon>
        <taxon>rosids</taxon>
        <taxon>fabids</taxon>
        <taxon>Fabales</taxon>
        <taxon>Fabaceae</taxon>
        <taxon>Papilionoideae</taxon>
        <taxon>50 kb inversion clade</taxon>
        <taxon>NPAAA clade</taxon>
        <taxon>Hologalegina</taxon>
        <taxon>IRL clade</taxon>
        <taxon>Trifolieae</taxon>
        <taxon>Trifolium</taxon>
    </lineage>
</organism>
<proteinExistence type="predicted"/>
<feature type="compositionally biased region" description="Basic and acidic residues" evidence="1">
    <location>
        <begin position="47"/>
        <end position="64"/>
    </location>
</feature>